<reference evidence="2 3" key="1">
    <citation type="submission" date="2018-08" db="EMBL/GenBank/DDBJ databases">
        <title>Genomic investigation of the strawberry pathogen Phytophthora fragariae indicates pathogenicity is determined by transcriptional variation in three key races.</title>
        <authorList>
            <person name="Adams T.M."/>
            <person name="Armitage A.D."/>
            <person name="Sobczyk M.K."/>
            <person name="Bates H.J."/>
            <person name="Dunwell J.M."/>
            <person name="Nellist C.F."/>
            <person name="Harrison R.J."/>
        </authorList>
    </citation>
    <scope>NUCLEOTIDE SEQUENCE [LARGE SCALE GENOMIC DNA]</scope>
    <source>
        <strain evidence="2 3">BC-1</strain>
    </source>
</reference>
<feature type="compositionally biased region" description="Basic and acidic residues" evidence="1">
    <location>
        <begin position="107"/>
        <end position="124"/>
    </location>
</feature>
<feature type="compositionally biased region" description="Acidic residues" evidence="1">
    <location>
        <begin position="1104"/>
        <end position="1121"/>
    </location>
</feature>
<sequence length="1337" mass="147952">MEELSVRVLAHVPTPQLHESYNAVLHEEFASVSQTLGDVVAAFAKLQEVHDAVSKLQQSHDPSTDRRNNSARALADNSMVLQQQLQCQVEKLAAGMEVVPVERKRKRVDDDGRPAATVTKREGAESSPASESGSDDSDENSDVVEGSEAAWKALTATSGASLHEVKSEPCSARPEADTSPPAEVLKDSATHLLPIMRVVDKLSEVDQSFIIPEVLTVLIESVEEDVDATQQSEVMRSLKIVVEWLFHRRKFQLQYAELYHKYARVVESYADRLPIPEEQSKLKRLTKMLTSKIKTRGKIVSGDKPAGIIAAIQDAKEKKACSKVLSFQDTLLYRNRIKVPLHVLIALKKETADGGSKSFEDRLIKVFSKLFRWFSADVREPVQLLLYRMFLIAIRELVNQTRELSASVRVVELLEEMSEVVSDSSNSKRLANLRNRATEIGEEANRYQTQLIPPMATQLTQIRPTITTRLLMEELFGRVLSHVPTPQLHESYNAVVHEDFASVSQTLDDVVAAFAKLQEVRDAVSKLQQSHEPSTDRRSDSVRTLADNSMIFQQQLQCQVEKLAAGMKVAHVERKSVGTDPPVRNSGGDVNEKEERGVASSVKGASGSESSSSSESESDGDEDGSDENSDEAEVASKVSAAGELSTSFEAKSEATPANDAGRLEADTHIATISLKKSATHMKVIIEMVNTFSTLNRSFIIPEVLAALKRSVEEDVGGMQQSEVTASLKVVLSWGDRRKGYQVQHVESYRQYAAVVESYAKRLPSSARSSELERLKDALCCMIKILEGCLTSGSEKADILAAVQDARKKYLFSQRMAVADTMPSEKRIETLLRMLIAFKKETTANVSCAFGGRMIKVIIKASRWLSEDVHDPVQSLVHRIIVDAFREFSSHIPTVLTRDRVVRLLDNMSEGISDPSNPRTRAQLTGLRNRATQAFKELKQYQRKPMSPREAHELTEAVRNLVEDVTVGWAPHRDVLVRKCVQELKNVLVQAQTSVDIKKSRSSFQVCLSKIVKWKVENPSVALEEERKRKRVDEEASMVPIVVTPARSKDGAEVMNDGAAKKAKRLEDGIGPDSDSSERDMKTASVVTQEVAAASSSDSSSSSETESDDSEDESDENGEEGSEAAWKALTTTGAGNSVKQSTGKLETQGEAEGTMTPDIVVDNSVIYMKTIVEDVNSMSPTERSFIIPDVLAALKKSVEEDINGMHPNEVASSLNILMYVVRLPMSTQKSGLNRLLDCLNSAIKNLRAIPERDTKRTTIRSDKKWGLFSDMVGMRNAQRHFRGKHRLHVLVALRQETAAGINDAFGESFASDFRSINESSCCKNIRDNASRTCRPIQS</sequence>
<feature type="region of interest" description="Disordered" evidence="1">
    <location>
        <begin position="1059"/>
        <end position="1155"/>
    </location>
</feature>
<evidence type="ECO:0000313" key="2">
    <source>
        <dbReference type="EMBL" id="KAE9250126.1"/>
    </source>
</evidence>
<feature type="compositionally biased region" description="Low complexity" evidence="1">
    <location>
        <begin position="598"/>
        <end position="615"/>
    </location>
</feature>
<name>A0A6A4A9X4_9STRA</name>
<feature type="compositionally biased region" description="Acidic residues" evidence="1">
    <location>
        <begin position="133"/>
        <end position="142"/>
    </location>
</feature>
<protein>
    <submittedName>
        <fullName evidence="2">Uncharacterized protein</fullName>
    </submittedName>
</protein>
<dbReference type="PANTHER" id="PTHR23216:SF1">
    <property type="entry name" value="NUCLEOLAR AND COILED-BODY PHOSPHOPROTEIN 1"/>
    <property type="match status" value="1"/>
</dbReference>
<dbReference type="PANTHER" id="PTHR23216">
    <property type="entry name" value="NUCLEOLAR AND COILED-BODY PHOSPHOPROTEIN 1"/>
    <property type="match status" value="1"/>
</dbReference>
<dbReference type="GO" id="GO:0005730">
    <property type="term" value="C:nucleolus"/>
    <property type="evidence" value="ECO:0007669"/>
    <property type="project" value="InterPro"/>
</dbReference>
<feature type="compositionally biased region" description="Low complexity" evidence="1">
    <location>
        <begin position="1091"/>
        <end position="1103"/>
    </location>
</feature>
<feature type="region of interest" description="Disordered" evidence="1">
    <location>
        <begin position="158"/>
        <end position="183"/>
    </location>
</feature>
<feature type="compositionally biased region" description="Acidic residues" evidence="1">
    <location>
        <begin position="616"/>
        <end position="633"/>
    </location>
</feature>
<comment type="caution">
    <text evidence="2">The sequence shown here is derived from an EMBL/GenBank/DDBJ whole genome shotgun (WGS) entry which is preliminary data.</text>
</comment>
<proteinExistence type="predicted"/>
<evidence type="ECO:0000256" key="1">
    <source>
        <dbReference type="SAM" id="MobiDB-lite"/>
    </source>
</evidence>
<gene>
    <name evidence="2" type="ORF">PF002_g4949</name>
</gene>
<organism evidence="2 3">
    <name type="scientific">Phytophthora fragariae</name>
    <dbReference type="NCBI Taxonomy" id="53985"/>
    <lineage>
        <taxon>Eukaryota</taxon>
        <taxon>Sar</taxon>
        <taxon>Stramenopiles</taxon>
        <taxon>Oomycota</taxon>
        <taxon>Peronosporomycetes</taxon>
        <taxon>Peronosporales</taxon>
        <taxon>Peronosporaceae</taxon>
        <taxon>Phytophthora</taxon>
    </lineage>
</organism>
<dbReference type="InterPro" id="IPR039191">
    <property type="entry name" value="Nopp140-like"/>
</dbReference>
<feature type="region of interest" description="Disordered" evidence="1">
    <location>
        <begin position="575"/>
        <end position="662"/>
    </location>
</feature>
<feature type="compositionally biased region" description="Polar residues" evidence="1">
    <location>
        <begin position="1128"/>
        <end position="1144"/>
    </location>
</feature>
<dbReference type="EMBL" id="QXGD01000157">
    <property type="protein sequence ID" value="KAE9250126.1"/>
    <property type="molecule type" value="Genomic_DNA"/>
</dbReference>
<feature type="region of interest" description="Disordered" evidence="1">
    <location>
        <begin position="104"/>
        <end position="146"/>
    </location>
</feature>
<evidence type="ECO:0000313" key="3">
    <source>
        <dbReference type="Proteomes" id="UP000440367"/>
    </source>
</evidence>
<accession>A0A6A4A9X4</accession>
<dbReference type="Proteomes" id="UP000440367">
    <property type="component" value="Unassembled WGS sequence"/>
</dbReference>